<proteinExistence type="predicted"/>
<dbReference type="Proteomes" id="UP000322873">
    <property type="component" value="Unassembled WGS sequence"/>
</dbReference>
<dbReference type="EMBL" id="VICG01000004">
    <property type="protein sequence ID" value="KAA8573298.1"/>
    <property type="molecule type" value="Genomic_DNA"/>
</dbReference>
<evidence type="ECO:0000313" key="3">
    <source>
        <dbReference type="Proteomes" id="UP000322873"/>
    </source>
</evidence>
<dbReference type="VEuPathDB" id="FungiDB:MFRU_094g00020"/>
<organism evidence="2 3">
    <name type="scientific">Monilinia fructicola</name>
    <name type="common">Brown rot fungus</name>
    <name type="synonym">Ciboria fructicola</name>
    <dbReference type="NCBI Taxonomy" id="38448"/>
    <lineage>
        <taxon>Eukaryota</taxon>
        <taxon>Fungi</taxon>
        <taxon>Dikarya</taxon>
        <taxon>Ascomycota</taxon>
        <taxon>Pezizomycotina</taxon>
        <taxon>Leotiomycetes</taxon>
        <taxon>Helotiales</taxon>
        <taxon>Sclerotiniaceae</taxon>
        <taxon>Monilinia</taxon>
    </lineage>
</organism>
<evidence type="ECO:0000313" key="2">
    <source>
        <dbReference type="EMBL" id="KAA8573298.1"/>
    </source>
</evidence>
<evidence type="ECO:0000256" key="1">
    <source>
        <dbReference type="SAM" id="MobiDB-lite"/>
    </source>
</evidence>
<sequence>MASAKRKPSRRTSRRSIVSTHAPLVGDIEKGDINGSSDEVDESIATLKLAAESVTVRVLRETADEQARVITVMRSTIDAKDLKIQKLYRRLRDVTRELEN</sequence>
<feature type="compositionally biased region" description="Basic residues" evidence="1">
    <location>
        <begin position="1"/>
        <end position="14"/>
    </location>
</feature>
<name>A0A5M9JUW1_MONFR</name>
<protein>
    <submittedName>
        <fullName evidence="2">Uncharacterized protein</fullName>
    </submittedName>
</protein>
<accession>A0A5M9JUW1</accession>
<keyword evidence="3" id="KW-1185">Reference proteome</keyword>
<gene>
    <name evidence="2" type="ORF">EYC84_003786</name>
</gene>
<reference evidence="2 3" key="1">
    <citation type="submission" date="2019-06" db="EMBL/GenBank/DDBJ databases">
        <title>Genome Sequence of the Brown Rot Fungal Pathogen Monilinia fructicola.</title>
        <authorList>
            <person name="De Miccolis Angelini R.M."/>
            <person name="Landi L."/>
            <person name="Abate D."/>
            <person name="Pollastro S."/>
            <person name="Romanazzi G."/>
            <person name="Faretra F."/>
        </authorList>
    </citation>
    <scope>NUCLEOTIDE SEQUENCE [LARGE SCALE GENOMIC DNA]</scope>
    <source>
        <strain evidence="2 3">Mfrc123</strain>
    </source>
</reference>
<feature type="region of interest" description="Disordered" evidence="1">
    <location>
        <begin position="1"/>
        <end position="21"/>
    </location>
</feature>
<dbReference type="AlphaFoldDB" id="A0A5M9JUW1"/>
<comment type="caution">
    <text evidence="2">The sequence shown here is derived from an EMBL/GenBank/DDBJ whole genome shotgun (WGS) entry which is preliminary data.</text>
</comment>